<feature type="active site" description="Charge relay system" evidence="5">
    <location>
        <position position="236"/>
    </location>
</feature>
<keyword evidence="9" id="KW-1185">Reference proteome</keyword>
<dbReference type="InterPro" id="IPR050131">
    <property type="entry name" value="Peptidase_S8_subtilisin-like"/>
</dbReference>
<evidence type="ECO:0000256" key="3">
    <source>
        <dbReference type="ARBA" id="ARBA00022801"/>
    </source>
</evidence>
<feature type="domain" description="Peptidase S8/S53" evidence="7">
    <location>
        <begin position="229"/>
        <end position="505"/>
    </location>
</feature>
<dbReference type="OrthoDB" id="9790784at2"/>
<dbReference type="InterPro" id="IPR023828">
    <property type="entry name" value="Peptidase_S8_Ser-AS"/>
</dbReference>
<proteinExistence type="inferred from homology"/>
<dbReference type="KEGG" id="mtim:DIR46_12445"/>
<dbReference type="InterPro" id="IPR022398">
    <property type="entry name" value="Peptidase_S8_His-AS"/>
</dbReference>
<comment type="similarity">
    <text evidence="1 5 6">Belongs to the peptidase S8 family.</text>
</comment>
<evidence type="ECO:0000259" key="7">
    <source>
        <dbReference type="Pfam" id="PF00082"/>
    </source>
</evidence>
<dbReference type="PROSITE" id="PS00137">
    <property type="entry name" value="SUBTILASE_HIS"/>
    <property type="match status" value="1"/>
</dbReference>
<evidence type="ECO:0000256" key="4">
    <source>
        <dbReference type="ARBA" id="ARBA00022825"/>
    </source>
</evidence>
<dbReference type="GO" id="GO:0006508">
    <property type="term" value="P:proteolysis"/>
    <property type="evidence" value="ECO:0007669"/>
    <property type="project" value="UniProtKB-KW"/>
</dbReference>
<dbReference type="InterPro" id="IPR036852">
    <property type="entry name" value="Peptidase_S8/S53_dom_sf"/>
</dbReference>
<name>A0A2S2DIJ9_9BURK</name>
<dbReference type="InterPro" id="IPR015500">
    <property type="entry name" value="Peptidase_S8_subtilisin-rel"/>
</dbReference>
<accession>A0A2S2DIJ9</accession>
<keyword evidence="4 5" id="KW-0720">Serine protease</keyword>
<dbReference type="PANTHER" id="PTHR43806">
    <property type="entry name" value="PEPTIDASE S8"/>
    <property type="match status" value="1"/>
</dbReference>
<feature type="active site" description="Charge relay system" evidence="5">
    <location>
        <position position="453"/>
    </location>
</feature>
<dbReference type="PROSITE" id="PS00138">
    <property type="entry name" value="SUBTILASE_SER"/>
    <property type="match status" value="1"/>
</dbReference>
<dbReference type="Gene3D" id="3.40.50.200">
    <property type="entry name" value="Peptidase S8/S53 domain"/>
    <property type="match status" value="1"/>
</dbReference>
<dbReference type="SUPFAM" id="SSF52743">
    <property type="entry name" value="Subtilisin-like"/>
    <property type="match status" value="1"/>
</dbReference>
<dbReference type="Proteomes" id="UP000245820">
    <property type="component" value="Chromosome"/>
</dbReference>
<evidence type="ECO:0000313" key="9">
    <source>
        <dbReference type="Proteomes" id="UP000245820"/>
    </source>
</evidence>
<dbReference type="InterPro" id="IPR023827">
    <property type="entry name" value="Peptidase_S8_Asp-AS"/>
</dbReference>
<dbReference type="PROSITE" id="PS00136">
    <property type="entry name" value="SUBTILASE_ASP"/>
    <property type="match status" value="1"/>
</dbReference>
<dbReference type="EMBL" id="CP029343">
    <property type="protein sequence ID" value="AWL05154.1"/>
    <property type="molecule type" value="Genomic_DNA"/>
</dbReference>
<dbReference type="InterPro" id="IPR000209">
    <property type="entry name" value="Peptidase_S8/S53_dom"/>
</dbReference>
<dbReference type="GO" id="GO:0004252">
    <property type="term" value="F:serine-type endopeptidase activity"/>
    <property type="evidence" value="ECO:0007669"/>
    <property type="project" value="UniProtKB-UniRule"/>
</dbReference>
<dbReference type="Pfam" id="PF00082">
    <property type="entry name" value="Peptidase_S8"/>
    <property type="match status" value="1"/>
</dbReference>
<organism evidence="8 9">
    <name type="scientific">Massilia oculi</name>
    <dbReference type="NCBI Taxonomy" id="945844"/>
    <lineage>
        <taxon>Bacteria</taxon>
        <taxon>Pseudomonadati</taxon>
        <taxon>Pseudomonadota</taxon>
        <taxon>Betaproteobacteria</taxon>
        <taxon>Burkholderiales</taxon>
        <taxon>Oxalobacteraceae</taxon>
        <taxon>Telluria group</taxon>
        <taxon>Massilia</taxon>
    </lineage>
</organism>
<keyword evidence="2 5" id="KW-0645">Protease</keyword>
<gene>
    <name evidence="8" type="ORF">DIR46_12445</name>
</gene>
<dbReference type="PANTHER" id="PTHR43806:SF11">
    <property type="entry name" value="CEREVISIN-RELATED"/>
    <property type="match status" value="1"/>
</dbReference>
<evidence type="ECO:0000256" key="6">
    <source>
        <dbReference type="RuleBase" id="RU003355"/>
    </source>
</evidence>
<evidence type="ECO:0000256" key="2">
    <source>
        <dbReference type="ARBA" id="ARBA00022670"/>
    </source>
</evidence>
<feature type="active site" description="Charge relay system" evidence="5">
    <location>
        <position position="271"/>
    </location>
</feature>
<sequence>MAHQWWINHWSRRYVVDYEYKVNGQTVRLAEDPDLVGVRYLEPAPHSLRAAFSSSVGADVTERIEIPNEKFTLLKSPSAAPMSVSDAVDAAVGKRPAGVVRTTPVFKLGETRVLATDRILLGMKDPATPVSGLLKDVNYESITPRGFGEYTVTLAPDVDPLATVQQLAPSEELAYIEPDFVNLMVKPALDDVSTDDAAPGSERAYATRHYAMQLTAADQAWKLVTGNPAIKIAVLDDGIDTRHLDLRSSVIAGYDACDKDNFQEPNAWDGHGTACAGLAAALPNSDDGVRGIGGGCSILAVRIAYSDRPRGVWTTSTGQIAEAVDWSWQNGASVLSNSWSSTSASNAVIAAFGRALTHGRGGKGCVVVVAAGNRPGPVGFPSSLPGVICVAASTPRDEPKTPSSDDGEDWWGSSYGPEVLVAAPGVKNYTTDITGPAGYNPGGDYYPGFNGTSSATPLVAGACALVLSANPTLSGAQVTAIIAQSADKAGSVPYVNGRNDQMGHGRLNVLKAVQLAT</sequence>
<evidence type="ECO:0000313" key="8">
    <source>
        <dbReference type="EMBL" id="AWL05154.1"/>
    </source>
</evidence>
<dbReference type="PROSITE" id="PS51892">
    <property type="entry name" value="SUBTILASE"/>
    <property type="match status" value="1"/>
</dbReference>
<evidence type="ECO:0000256" key="1">
    <source>
        <dbReference type="ARBA" id="ARBA00011073"/>
    </source>
</evidence>
<keyword evidence="3 5" id="KW-0378">Hydrolase</keyword>
<reference evidence="8 9" key="1">
    <citation type="submission" date="2018-05" db="EMBL/GenBank/DDBJ databases">
        <title>Complete genome sequence of Massilia oculi sp. nov. CCUG 43427T (=DSM 26321T), the type strain of M. oculi, and comparison with genome sequences of other Massilia strains.</title>
        <authorList>
            <person name="Zhu B."/>
        </authorList>
    </citation>
    <scope>NUCLEOTIDE SEQUENCE [LARGE SCALE GENOMIC DNA]</scope>
    <source>
        <strain evidence="8 9">CCUG 43427</strain>
    </source>
</reference>
<dbReference type="PRINTS" id="PR00723">
    <property type="entry name" value="SUBTILISIN"/>
</dbReference>
<evidence type="ECO:0000256" key="5">
    <source>
        <dbReference type="PROSITE-ProRule" id="PRU01240"/>
    </source>
</evidence>
<protein>
    <recommendedName>
        <fullName evidence="7">Peptidase S8/S53 domain-containing protein</fullName>
    </recommendedName>
</protein>
<dbReference type="AlphaFoldDB" id="A0A2S2DIJ9"/>